<keyword evidence="1" id="KW-1133">Transmembrane helix</keyword>
<accession>A0A7X0SM73</accession>
<protein>
    <submittedName>
        <fullName evidence="3">CPBP family intramembrane metalloprotease</fullName>
    </submittedName>
</protein>
<evidence type="ECO:0000313" key="4">
    <source>
        <dbReference type="Proteomes" id="UP000564644"/>
    </source>
</evidence>
<name>A0A7X0SM73_9BACL</name>
<dbReference type="Pfam" id="PF02517">
    <property type="entry name" value="Rce1-like"/>
    <property type="match status" value="1"/>
</dbReference>
<evidence type="ECO:0000313" key="3">
    <source>
        <dbReference type="EMBL" id="MBB6732511.1"/>
    </source>
</evidence>
<dbReference type="Proteomes" id="UP000564644">
    <property type="component" value="Unassembled WGS sequence"/>
</dbReference>
<gene>
    <name evidence="3" type="ORF">H7C18_16440</name>
</gene>
<dbReference type="GO" id="GO:0006508">
    <property type="term" value="P:proteolysis"/>
    <property type="evidence" value="ECO:0007669"/>
    <property type="project" value="UniProtKB-KW"/>
</dbReference>
<feature type="transmembrane region" description="Helical" evidence="1">
    <location>
        <begin position="251"/>
        <end position="271"/>
    </location>
</feature>
<dbReference type="AlphaFoldDB" id="A0A7X0SM73"/>
<proteinExistence type="predicted"/>
<keyword evidence="1" id="KW-0472">Membrane</keyword>
<keyword evidence="1" id="KW-0812">Transmembrane</keyword>
<keyword evidence="4" id="KW-1185">Reference proteome</keyword>
<feature type="transmembrane region" description="Helical" evidence="1">
    <location>
        <begin position="432"/>
        <end position="451"/>
    </location>
</feature>
<sequence length="544" mass="60028">MFTLRWFMIACVGFLAFLTIQVFPSLESFATSPQHRVMDREKAKELALQSAANRWKILRSDVNRIQLTHVSDSSAVGYLEKTKLTEDYDKAWDDLLPTDVYRADLWLNDGSLLQLSLQMESGKTVAWRWLEDGSGGRRTGRMTAEDTIKSGGFDPARWTPTGAQAEDGAMVYRTDKTVGEATPELLVKPGAELLYRLSLPESFTAYLADQKSLASRMSAIGFLLPQIVLFVLAVAYAIACRKWTSFKRGRTIAVIYFLLYFAFTLNMTAGFRSQSGKGLPVDDATVYALLIANGFILAGTALVTYFAAVAGSGLWKRMGRSLWARWAEADYGRTIMRGVRQGYALAFILLGAQSVILVGLDRLAGTFSASDASQSPYNLTFSWLMPMIAWCAALSEETLYRLFGIGLLRGWLLSGARLVLRREPSPRAASLLTLAAMVPPSVTWAFGHVGYPIYPVYSRLIELTILGVLLGWFMLRFGLIAVFFAHAALDATLVGMQLLFDGLPYDWVSGLFSIALPALAGGAISLAHRWRHRGGDPALTPRQA</sequence>
<feature type="transmembrane region" description="Helical" evidence="1">
    <location>
        <begin position="343"/>
        <end position="364"/>
    </location>
</feature>
<dbReference type="GO" id="GO:0004175">
    <property type="term" value="F:endopeptidase activity"/>
    <property type="evidence" value="ECO:0007669"/>
    <property type="project" value="UniProtKB-ARBA"/>
</dbReference>
<feature type="domain" description="CAAX prenyl protease 2/Lysostaphin resistance protein A-like" evidence="2">
    <location>
        <begin position="381"/>
        <end position="491"/>
    </location>
</feature>
<dbReference type="EMBL" id="JACJVO010000020">
    <property type="protein sequence ID" value="MBB6732511.1"/>
    <property type="molecule type" value="Genomic_DNA"/>
</dbReference>
<keyword evidence="3" id="KW-0378">Hydrolase</keyword>
<organism evidence="3 4">
    <name type="scientific">Cohnella zeiphila</name>
    <dbReference type="NCBI Taxonomy" id="2761120"/>
    <lineage>
        <taxon>Bacteria</taxon>
        <taxon>Bacillati</taxon>
        <taxon>Bacillota</taxon>
        <taxon>Bacilli</taxon>
        <taxon>Bacillales</taxon>
        <taxon>Paenibacillaceae</taxon>
        <taxon>Cohnella</taxon>
    </lineage>
</organism>
<evidence type="ECO:0000256" key="1">
    <source>
        <dbReference type="SAM" id="Phobius"/>
    </source>
</evidence>
<dbReference type="RefSeq" id="WP_185130171.1">
    <property type="nucleotide sequence ID" value="NZ_JACJVO010000020.1"/>
</dbReference>
<feature type="transmembrane region" description="Helical" evidence="1">
    <location>
        <begin position="291"/>
        <end position="315"/>
    </location>
</feature>
<keyword evidence="3" id="KW-0645">Protease</keyword>
<dbReference type="GO" id="GO:0080120">
    <property type="term" value="P:CAAX-box protein maturation"/>
    <property type="evidence" value="ECO:0007669"/>
    <property type="project" value="UniProtKB-ARBA"/>
</dbReference>
<keyword evidence="3" id="KW-0482">Metalloprotease</keyword>
<dbReference type="GO" id="GO:0008237">
    <property type="term" value="F:metallopeptidase activity"/>
    <property type="evidence" value="ECO:0007669"/>
    <property type="project" value="UniProtKB-KW"/>
</dbReference>
<feature type="transmembrane region" description="Helical" evidence="1">
    <location>
        <begin position="463"/>
        <end position="487"/>
    </location>
</feature>
<evidence type="ECO:0000259" key="2">
    <source>
        <dbReference type="Pfam" id="PF02517"/>
    </source>
</evidence>
<comment type="caution">
    <text evidence="3">The sequence shown here is derived from an EMBL/GenBank/DDBJ whole genome shotgun (WGS) entry which is preliminary data.</text>
</comment>
<feature type="transmembrane region" description="Helical" evidence="1">
    <location>
        <begin position="219"/>
        <end position="239"/>
    </location>
</feature>
<reference evidence="3 4" key="1">
    <citation type="submission" date="2020-08" db="EMBL/GenBank/DDBJ databases">
        <title>Cohnella phylogeny.</title>
        <authorList>
            <person name="Dunlap C."/>
        </authorList>
    </citation>
    <scope>NUCLEOTIDE SEQUENCE [LARGE SCALE GENOMIC DNA]</scope>
    <source>
        <strain evidence="3 4">CBP 2801</strain>
    </source>
</reference>
<dbReference type="InterPro" id="IPR003675">
    <property type="entry name" value="Rce1/LyrA-like_dom"/>
</dbReference>
<feature type="transmembrane region" description="Helical" evidence="1">
    <location>
        <begin position="507"/>
        <end position="527"/>
    </location>
</feature>